<feature type="transmembrane region" description="Helical" evidence="2">
    <location>
        <begin position="130"/>
        <end position="151"/>
    </location>
</feature>
<proteinExistence type="predicted"/>
<keyword evidence="2" id="KW-0472">Membrane</keyword>
<evidence type="ECO:0000256" key="1">
    <source>
        <dbReference type="SAM" id="MobiDB-lite"/>
    </source>
</evidence>
<dbReference type="Proteomes" id="UP000600026">
    <property type="component" value="Unassembled WGS sequence"/>
</dbReference>
<keyword evidence="2" id="KW-0812">Transmembrane</keyword>
<dbReference type="AlphaFoldDB" id="A0A919LF39"/>
<comment type="caution">
    <text evidence="3">The sequence shown here is derived from an EMBL/GenBank/DDBJ whole genome shotgun (WGS) entry which is preliminary data.</text>
</comment>
<feature type="region of interest" description="Disordered" evidence="1">
    <location>
        <begin position="395"/>
        <end position="433"/>
    </location>
</feature>
<name>A0A919LF39_9ACTN</name>
<organism evidence="3 4">
    <name type="scientific">Streptomyces xanthophaeus</name>
    <dbReference type="NCBI Taxonomy" id="67385"/>
    <lineage>
        <taxon>Bacteria</taxon>
        <taxon>Bacillati</taxon>
        <taxon>Actinomycetota</taxon>
        <taxon>Actinomycetes</taxon>
        <taxon>Kitasatosporales</taxon>
        <taxon>Streptomycetaceae</taxon>
        <taxon>Streptomyces</taxon>
    </lineage>
</organism>
<gene>
    <name evidence="3" type="ORF">Sxan_58100</name>
</gene>
<sequence>MRATGAPHTGAVSDIVKYLPDAAIPAGGARRWKADEAERWFDARVPALFAPFAGALVLAPLVVSAVVLLAWNDPGTTGRGTDWIGYPAAVLLIALPFWYRFLPVATLVSAPLIAGETVALLTGPAPGGTAARAGGVVVLTLSSWAFTGALLRVRARRRQRSLFLAEAAGTRRRPVPGRLADAHVKRGRSLIVAGAVFCLAGAAALLAWGLALDLRAEPGAPYDAIGQQIIALLLLVPGTTLLGRGLALRRAARQLHRGPQPVVRIGVRRDAAYFNWLHTDARTTGARPLIAYRTSFEDTLRYHGPTLVGGSEEQLRVRHHDIDPHREPFEALLYGVPCEGAEVLVEFAVFAPDGRSITTEITAAPLLARRRSGLKPWSPAGSSYRVRRREEAEAAAARRAAQRARSGGGDGGGGCGGADSGCGSSCGGGCGGD</sequence>
<evidence type="ECO:0000256" key="2">
    <source>
        <dbReference type="SAM" id="Phobius"/>
    </source>
</evidence>
<reference evidence="3" key="1">
    <citation type="submission" date="2020-09" db="EMBL/GenBank/DDBJ databases">
        <title>Whole genome shotgun sequence of Streptomyces xanthophaeus NBRC 12829.</title>
        <authorList>
            <person name="Komaki H."/>
            <person name="Tamura T."/>
        </authorList>
    </citation>
    <scope>NUCLEOTIDE SEQUENCE</scope>
    <source>
        <strain evidence="3">NBRC 12829</strain>
    </source>
</reference>
<feature type="transmembrane region" description="Helical" evidence="2">
    <location>
        <begin position="224"/>
        <end position="247"/>
    </location>
</feature>
<keyword evidence="2" id="KW-1133">Transmembrane helix</keyword>
<dbReference type="EMBL" id="BNEE01000006">
    <property type="protein sequence ID" value="GHI88446.1"/>
    <property type="molecule type" value="Genomic_DNA"/>
</dbReference>
<feature type="transmembrane region" description="Helical" evidence="2">
    <location>
        <begin position="48"/>
        <end position="71"/>
    </location>
</feature>
<evidence type="ECO:0000313" key="3">
    <source>
        <dbReference type="EMBL" id="GHI88446.1"/>
    </source>
</evidence>
<feature type="transmembrane region" description="Helical" evidence="2">
    <location>
        <begin position="83"/>
        <end position="101"/>
    </location>
</feature>
<keyword evidence="4" id="KW-1185">Reference proteome</keyword>
<feature type="transmembrane region" description="Helical" evidence="2">
    <location>
        <begin position="190"/>
        <end position="212"/>
    </location>
</feature>
<accession>A0A919LF39</accession>
<feature type="compositionally biased region" description="Low complexity" evidence="1">
    <location>
        <begin position="395"/>
        <end position="405"/>
    </location>
</feature>
<protein>
    <submittedName>
        <fullName evidence="3">Uncharacterized protein</fullName>
    </submittedName>
</protein>
<evidence type="ECO:0000313" key="4">
    <source>
        <dbReference type="Proteomes" id="UP000600026"/>
    </source>
</evidence>
<feature type="compositionally biased region" description="Gly residues" evidence="1">
    <location>
        <begin position="406"/>
        <end position="433"/>
    </location>
</feature>